<feature type="domain" description="PDZ" evidence="6">
    <location>
        <begin position="298"/>
        <end position="382"/>
    </location>
</feature>
<feature type="region of interest" description="Disordered" evidence="5">
    <location>
        <begin position="1"/>
        <end position="37"/>
    </location>
</feature>
<evidence type="ECO:0000256" key="4">
    <source>
        <dbReference type="ARBA" id="ARBA00034105"/>
    </source>
</evidence>
<dbReference type="FunFam" id="2.30.42.10:FF:000035">
    <property type="entry name" value="Glutamate receptor interacting protein 1"/>
    <property type="match status" value="1"/>
</dbReference>
<dbReference type="PROSITE" id="PS50106">
    <property type="entry name" value="PDZ"/>
    <property type="match status" value="7"/>
</dbReference>
<dbReference type="InterPro" id="IPR001478">
    <property type="entry name" value="PDZ"/>
</dbReference>
<comment type="caution">
    <text evidence="7">The sequence shown here is derived from an EMBL/GenBank/DDBJ whole genome shotgun (WGS) entry which is preliminary data.</text>
</comment>
<dbReference type="InterPro" id="IPR043545">
    <property type="entry name" value="GRIP1/2"/>
</dbReference>
<evidence type="ECO:0000259" key="6">
    <source>
        <dbReference type="PROSITE" id="PS50106"/>
    </source>
</evidence>
<dbReference type="FunFam" id="2.30.42.10:FF:000034">
    <property type="entry name" value="Glutamate receptor interacting protein 1"/>
    <property type="match status" value="1"/>
</dbReference>
<dbReference type="CDD" id="cd06683">
    <property type="entry name" value="PDZ6_GRIP1-2-like"/>
    <property type="match status" value="1"/>
</dbReference>
<dbReference type="FunFam" id="2.30.42.10:FF:000031">
    <property type="entry name" value="Glutamate receptor interacting protein 1"/>
    <property type="match status" value="1"/>
</dbReference>
<evidence type="ECO:0000313" key="7">
    <source>
        <dbReference type="EMBL" id="KAK7800596.1"/>
    </source>
</evidence>
<name>A0AAW0HG61_MYOGA</name>
<keyword evidence="8" id="KW-1185">Reference proteome</keyword>
<dbReference type="FunFam" id="2.30.42.10:FF:000023">
    <property type="entry name" value="Glutamate receptor interacting protein 1"/>
    <property type="match status" value="1"/>
</dbReference>
<feature type="region of interest" description="Disordered" evidence="5">
    <location>
        <begin position="486"/>
        <end position="526"/>
    </location>
</feature>
<dbReference type="CDD" id="cd06681">
    <property type="entry name" value="PDZ2_GRIP1-2-like"/>
    <property type="match status" value="1"/>
</dbReference>
<dbReference type="Gene3D" id="2.30.42.10">
    <property type="match status" value="7"/>
</dbReference>
<dbReference type="CDD" id="cd06684">
    <property type="entry name" value="PDZ3_GRIP1-2-like"/>
    <property type="match status" value="1"/>
</dbReference>
<dbReference type="GO" id="GO:0014069">
    <property type="term" value="C:postsynaptic density"/>
    <property type="evidence" value="ECO:0007669"/>
    <property type="project" value="UniProtKB-SubCell"/>
</dbReference>
<feature type="domain" description="PDZ" evidence="6">
    <location>
        <begin position="1067"/>
        <end position="1149"/>
    </location>
</feature>
<evidence type="ECO:0000256" key="1">
    <source>
        <dbReference type="ARBA" id="ARBA00004496"/>
    </source>
</evidence>
<dbReference type="FunFam" id="2.30.42.10:FF:000021">
    <property type="entry name" value="Glutamate receptor interacting protein 1"/>
    <property type="match status" value="1"/>
</dbReference>
<dbReference type="InterPro" id="IPR041489">
    <property type="entry name" value="PDZ_6"/>
</dbReference>
<dbReference type="GO" id="GO:0005737">
    <property type="term" value="C:cytoplasm"/>
    <property type="evidence" value="ECO:0007669"/>
    <property type="project" value="UniProtKB-SubCell"/>
</dbReference>
<dbReference type="PANTHER" id="PTHR46227:SF4">
    <property type="entry name" value="GLUTAMATE RECEPTOR-INTERACTING PROTEIN 2"/>
    <property type="match status" value="1"/>
</dbReference>
<dbReference type="Pfam" id="PF00595">
    <property type="entry name" value="PDZ"/>
    <property type="match status" value="6"/>
</dbReference>
<dbReference type="CDD" id="cd06687">
    <property type="entry name" value="PDZ1_GRIP1-2-like"/>
    <property type="match status" value="1"/>
</dbReference>
<feature type="compositionally biased region" description="Basic residues" evidence="5">
    <location>
        <begin position="502"/>
        <end position="512"/>
    </location>
</feature>
<dbReference type="CDD" id="cd06685">
    <property type="entry name" value="PDZ7_GRIP1-2-like"/>
    <property type="match status" value="1"/>
</dbReference>
<evidence type="ECO:0000256" key="2">
    <source>
        <dbReference type="ARBA" id="ARBA00022490"/>
    </source>
</evidence>
<reference evidence="7 8" key="1">
    <citation type="journal article" date="2023" name="bioRxiv">
        <title>Conserved and derived expression patterns and positive selection on dental genes reveal complex evolutionary context of ever-growing rodent molars.</title>
        <authorList>
            <person name="Calamari Z.T."/>
            <person name="Song A."/>
            <person name="Cohen E."/>
            <person name="Akter M."/>
            <person name="Roy R.D."/>
            <person name="Hallikas O."/>
            <person name="Christensen M.M."/>
            <person name="Li P."/>
            <person name="Marangoni P."/>
            <person name="Jernvall J."/>
            <person name="Klein O.D."/>
        </authorList>
    </citation>
    <scope>NUCLEOTIDE SEQUENCE [LARGE SCALE GENOMIC DNA]</scope>
    <source>
        <strain evidence="7">V071</strain>
    </source>
</reference>
<accession>A0AAW0HG61</accession>
<dbReference type="InterPro" id="IPR036034">
    <property type="entry name" value="PDZ_sf"/>
</dbReference>
<feature type="compositionally biased region" description="Acidic residues" evidence="5">
    <location>
        <begin position="970"/>
        <end position="979"/>
    </location>
</feature>
<dbReference type="Pfam" id="PF17820">
    <property type="entry name" value="PDZ_6"/>
    <property type="match status" value="1"/>
</dbReference>
<feature type="region of interest" description="Disordered" evidence="5">
    <location>
        <begin position="937"/>
        <end position="988"/>
    </location>
</feature>
<dbReference type="GO" id="GO:0098887">
    <property type="term" value="P:neurotransmitter receptor transport, endosome to postsynaptic membrane"/>
    <property type="evidence" value="ECO:0007669"/>
    <property type="project" value="TreeGrafter"/>
</dbReference>
<feature type="domain" description="PDZ" evidence="6">
    <location>
        <begin position="783"/>
        <end position="865"/>
    </location>
</feature>
<sequence length="1168" mass="126083">MKMKVGPGPVSDPHFSLSPTDDGPYSKGGKDGTGADGALVCRRQSIPEEFRGITMVELIKREGSTLGLTISGGTDKDGKPRVSNLRPGGLAARSDLLNVGDYIRSVNGIHLTRLRHDEIITLLKNVGERVVLEVEYELPPPVERGQLLLRLYDWSLGSPGVSLGHVCQHRDMAEKLKGGLDFSIAPENNPRIISKTVDVSLYKEGNSFGFVLRGGAHEDRHKSRPLVLTYVRPGGPADREGSLKVGDRLLSIDGIPLHGASHATAIATLQQCSHEALFQVEYDVATPDTVANASGPLVVEIAKTPGSALGISLTTGSHRNKPAITIDRIKPASVVDRSGALHAGDHILAIDGTSTEHCSLVEATKLLASVTEKVRLEILPAPQSHRPLKPPEAVRVQRSEQLHRWDSYSPSCHSPRPSHCRAPTWAPGAQNQSRCNVPAVAAMLPSWYPFLGIGSCWGSWGCVLVFPALSSTPFSSPTVNPAFPCANASTLPRGPMSPRTTAGRRRQRRKEHRSSLSLASSTVGPGGQIVHTETTEVVLCGDPLSGFGLQLQGGIFATETLSSPPLVRFIEPDSPAERCGLLQVGDRVLAINGIATEDGTMEEANQLLRDAALARKVVLEIEFDVAESVIPSSGTFHVKLPKRRGVELGITISCESSCPLTWFISRHRHSGLQPRSIEGKLSHAEGAFKIKFTACLPCSTAASRKRGEPLIISDIKKGSVAHRTGTLEPGDKLLAIDNIRLDHCPMEDAVQILRQCEDVVKLKIRKDEDNSDEQEGTGAVSYTVELKRYGGPLGITISGTEEPFDPIIISGLTKRGLAERTGAIHVGDRILAINSVSLKGRPLSEAIHLLQVAGETVTLKIKKQLDRPLLPRQSGSLSEASDVDEDPPEALKGGLLAARFSPAVPSVDSAVESWGSSATEGGFGGSGSYTPQVAVRSVTPQEWHPSRLKSSPPPLEPRRTSYTPGPTDENFPEEEEGDWEPPMSPTPGPAREEGFWRVFGEALEDLESCGQSELLRELEASIMTGTVQTVSVDGRPGPRPWRRNREVRTSSEDLQELLLPTPLEMHRVTLHKDPVRNDFGFSVSDGLLEKGVYVHTVRVDGPAQHGGLQPFDRLLQVNHVRTRDFDCCLAVPLLAEAGDILELVVSRNPLAQSRRTPRAPGPSSPQML</sequence>
<dbReference type="AlphaFoldDB" id="A0AAW0HG61"/>
<feature type="domain" description="PDZ" evidence="6">
    <location>
        <begin position="536"/>
        <end position="611"/>
    </location>
</feature>
<dbReference type="FunFam" id="2.30.42.10:FF:000022">
    <property type="entry name" value="Glutamate receptor interacting protein 1"/>
    <property type="match status" value="1"/>
</dbReference>
<feature type="domain" description="PDZ" evidence="6">
    <location>
        <begin position="710"/>
        <end position="768"/>
    </location>
</feature>
<feature type="domain" description="PDZ" evidence="6">
    <location>
        <begin position="55"/>
        <end position="138"/>
    </location>
</feature>
<keyword evidence="3" id="KW-0677">Repeat</keyword>
<evidence type="ECO:0000313" key="8">
    <source>
        <dbReference type="Proteomes" id="UP001488838"/>
    </source>
</evidence>
<dbReference type="SMART" id="SM00228">
    <property type="entry name" value="PDZ"/>
    <property type="match status" value="7"/>
</dbReference>
<organism evidence="7 8">
    <name type="scientific">Myodes glareolus</name>
    <name type="common">Bank vole</name>
    <name type="synonym">Clethrionomys glareolus</name>
    <dbReference type="NCBI Taxonomy" id="447135"/>
    <lineage>
        <taxon>Eukaryota</taxon>
        <taxon>Metazoa</taxon>
        <taxon>Chordata</taxon>
        <taxon>Craniata</taxon>
        <taxon>Vertebrata</taxon>
        <taxon>Euteleostomi</taxon>
        <taxon>Mammalia</taxon>
        <taxon>Eutheria</taxon>
        <taxon>Euarchontoglires</taxon>
        <taxon>Glires</taxon>
        <taxon>Rodentia</taxon>
        <taxon>Myomorpha</taxon>
        <taxon>Muroidea</taxon>
        <taxon>Cricetidae</taxon>
        <taxon>Arvicolinae</taxon>
        <taxon>Myodes</taxon>
    </lineage>
</organism>
<dbReference type="CDD" id="cd06682">
    <property type="entry name" value="PDZ5_GRIP1-2-like"/>
    <property type="match status" value="1"/>
</dbReference>
<feature type="region of interest" description="Disordered" evidence="5">
    <location>
        <begin position="870"/>
        <end position="890"/>
    </location>
</feature>
<proteinExistence type="predicted"/>
<evidence type="ECO:0000256" key="3">
    <source>
        <dbReference type="ARBA" id="ARBA00022737"/>
    </source>
</evidence>
<keyword evidence="2" id="KW-0963">Cytoplasm</keyword>
<dbReference type="PANTHER" id="PTHR46227">
    <property type="entry name" value="GLUTAMATE RECEPTOR-INTERACTING PROTEIN GRIP"/>
    <property type="match status" value="1"/>
</dbReference>
<evidence type="ECO:0000256" key="5">
    <source>
        <dbReference type="SAM" id="MobiDB-lite"/>
    </source>
</evidence>
<comment type="subcellular location">
    <subcellularLocation>
        <location evidence="1">Cytoplasm</location>
    </subcellularLocation>
    <subcellularLocation>
        <location evidence="4">Postsynaptic density</location>
    </subcellularLocation>
</comment>
<gene>
    <name evidence="7" type="ORF">U0070_015475</name>
</gene>
<dbReference type="Proteomes" id="UP001488838">
    <property type="component" value="Unassembled WGS sequence"/>
</dbReference>
<feature type="domain" description="PDZ" evidence="6">
    <location>
        <begin position="198"/>
        <end position="284"/>
    </location>
</feature>
<dbReference type="EMBL" id="JBBHLL010000543">
    <property type="protein sequence ID" value="KAK7800596.1"/>
    <property type="molecule type" value="Genomic_DNA"/>
</dbReference>
<dbReference type="CDD" id="cd06686">
    <property type="entry name" value="PDZ4_GRIP1-2-like"/>
    <property type="match status" value="1"/>
</dbReference>
<protein>
    <recommendedName>
        <fullName evidence="6">PDZ domain-containing protein</fullName>
    </recommendedName>
</protein>
<dbReference type="SUPFAM" id="SSF50156">
    <property type="entry name" value="PDZ domain-like"/>
    <property type="match status" value="7"/>
</dbReference>